<dbReference type="Gene3D" id="3.30.450.20">
    <property type="entry name" value="PAS domain"/>
    <property type="match status" value="1"/>
</dbReference>
<dbReference type="Proteomes" id="UP000661649">
    <property type="component" value="Unassembled WGS sequence"/>
</dbReference>
<evidence type="ECO:0000256" key="9">
    <source>
        <dbReference type="ARBA" id="ARBA00023136"/>
    </source>
</evidence>
<dbReference type="GO" id="GO:0016301">
    <property type="term" value="F:kinase activity"/>
    <property type="evidence" value="ECO:0007669"/>
    <property type="project" value="UniProtKB-KW"/>
</dbReference>
<evidence type="ECO:0000259" key="11">
    <source>
        <dbReference type="PROSITE" id="PS50109"/>
    </source>
</evidence>
<feature type="domain" description="Histidine kinase" evidence="11">
    <location>
        <begin position="409"/>
        <end position="605"/>
    </location>
</feature>
<dbReference type="PRINTS" id="PR00344">
    <property type="entry name" value="BCTRLSENSOR"/>
</dbReference>
<dbReference type="EMBL" id="JACRTP010000008">
    <property type="protein sequence ID" value="MBC8629822.1"/>
    <property type="molecule type" value="Genomic_DNA"/>
</dbReference>
<evidence type="ECO:0000256" key="8">
    <source>
        <dbReference type="ARBA" id="ARBA00023012"/>
    </source>
</evidence>
<feature type="transmembrane region" description="Helical" evidence="10">
    <location>
        <begin position="311"/>
        <end position="331"/>
    </location>
</feature>
<keyword evidence="5 10" id="KW-0812">Transmembrane</keyword>
<dbReference type="SMART" id="SM00387">
    <property type="entry name" value="HATPase_c"/>
    <property type="match status" value="1"/>
</dbReference>
<dbReference type="InterPro" id="IPR005467">
    <property type="entry name" value="His_kinase_dom"/>
</dbReference>
<comment type="catalytic activity">
    <reaction evidence="1">
        <text>ATP + protein L-histidine = ADP + protein N-phospho-L-histidine.</text>
        <dbReference type="EC" id="2.7.13.3"/>
    </reaction>
</comment>
<keyword evidence="13" id="KW-1185">Reference proteome</keyword>
<name>A0ABR7PEV6_9FIRM</name>
<evidence type="ECO:0000256" key="1">
    <source>
        <dbReference type="ARBA" id="ARBA00000085"/>
    </source>
</evidence>
<dbReference type="PROSITE" id="PS50109">
    <property type="entry name" value="HIS_KIN"/>
    <property type="match status" value="1"/>
</dbReference>
<dbReference type="InterPro" id="IPR050640">
    <property type="entry name" value="Bact_2-comp_sensor_kinase"/>
</dbReference>
<dbReference type="InterPro" id="IPR036890">
    <property type="entry name" value="HATPase_C_sf"/>
</dbReference>
<protein>
    <recommendedName>
        <fullName evidence="3">histidine kinase</fullName>
        <ecNumber evidence="3">2.7.13.3</ecNumber>
    </recommendedName>
</protein>
<dbReference type="Pfam" id="PF06580">
    <property type="entry name" value="His_kinase"/>
    <property type="match status" value="1"/>
</dbReference>
<keyword evidence="8" id="KW-0902">Two-component regulatory system</keyword>
<comment type="caution">
    <text evidence="12">The sequence shown here is derived from an EMBL/GenBank/DDBJ whole genome shotgun (WGS) entry which is preliminary data.</text>
</comment>
<keyword evidence="4" id="KW-1003">Cell membrane</keyword>
<evidence type="ECO:0000256" key="10">
    <source>
        <dbReference type="SAM" id="Phobius"/>
    </source>
</evidence>
<dbReference type="PANTHER" id="PTHR34220:SF7">
    <property type="entry name" value="SENSOR HISTIDINE KINASE YPDA"/>
    <property type="match status" value="1"/>
</dbReference>
<evidence type="ECO:0000256" key="6">
    <source>
        <dbReference type="ARBA" id="ARBA00022777"/>
    </source>
</evidence>
<keyword evidence="7 10" id="KW-1133">Transmembrane helix</keyword>
<keyword evidence="9 10" id="KW-0472">Membrane</keyword>
<keyword evidence="6 12" id="KW-0808">Transferase</keyword>
<evidence type="ECO:0000256" key="7">
    <source>
        <dbReference type="ARBA" id="ARBA00022989"/>
    </source>
</evidence>
<dbReference type="EC" id="2.7.13.3" evidence="3"/>
<dbReference type="CDD" id="cd12912">
    <property type="entry name" value="PDC2_MCP_like"/>
    <property type="match status" value="1"/>
</dbReference>
<dbReference type="Gene3D" id="3.30.565.10">
    <property type="entry name" value="Histidine kinase-like ATPase, C-terminal domain"/>
    <property type="match status" value="1"/>
</dbReference>
<evidence type="ECO:0000313" key="13">
    <source>
        <dbReference type="Proteomes" id="UP000661649"/>
    </source>
</evidence>
<dbReference type="PANTHER" id="PTHR34220">
    <property type="entry name" value="SENSOR HISTIDINE KINASE YPDA"/>
    <property type="match status" value="1"/>
</dbReference>
<reference evidence="12 13" key="1">
    <citation type="submission" date="2020-08" db="EMBL/GenBank/DDBJ databases">
        <title>Genome public.</title>
        <authorList>
            <person name="Liu C."/>
            <person name="Sun Q."/>
        </authorList>
    </citation>
    <scope>NUCLEOTIDE SEQUENCE [LARGE SCALE GENOMIC DNA]</scope>
    <source>
        <strain evidence="12 13">3_YM_SP_D4_24.mj</strain>
    </source>
</reference>
<dbReference type="InterPro" id="IPR004358">
    <property type="entry name" value="Sig_transdc_His_kin-like_C"/>
</dbReference>
<dbReference type="InterPro" id="IPR029151">
    <property type="entry name" value="Sensor-like_sf"/>
</dbReference>
<dbReference type="SUPFAM" id="SSF103190">
    <property type="entry name" value="Sensory domain-like"/>
    <property type="match status" value="1"/>
</dbReference>
<keyword evidence="6 12" id="KW-0418">Kinase</keyword>
<sequence>MEFLHRNIERSMQKVRNKIANYLERLKPGGIQSTIMVAFSIISVSIMLLTGIVMYMRFSNLSRQEMIKSTQKLMEQSKESMEDYLMNMRQISDAAYYSVIKESDFSTESEEIQKGMQLLYEANKSRLRSIAIYNNFGSLIAAEPVVSQKEDPNVTKQDWFIHAMDEMENIHFSIPHIQNLFDDGTFRYYWVISSSRVVELTNGVNSQKGVLLVDMDYSEISRMMDQINTLENGQYFYLCDSNGKIIYHPRQMQISDGKLSESSEAAAKSQKMIYDEYFEGKHRKVIVSPISYTGWKLVGVIPYSIFTDQLTNLQCFIVMLMLLMAMMLVLVNRIVSLRISSPILKLNHSVSEHEAGKEPDIYIGGSLEIRHLGKSIQNSYKRNEMLMNEIVWEQNERRKSELDALQSQINPHFLYNTLDSITWMIEGERNDEATFMISQLAKLFRISLSKGHTIISLKDELQHAKSYMNIQKVRYKNKFQVAFEVDEELEQYCAVKLTLQPILENAINYGMSLLEEDEDGEIKVQVTKEEGTLILSVIDNGIGIPEEEIEFLLMDTNRVHKKGSGVGLTNVNNRIQILFGKEYGLKIESELDEGTTVLIRIPAIVYTEENRRILEKGYLFSKDQIQKKDRE</sequence>
<proteinExistence type="predicted"/>
<dbReference type="SUPFAM" id="SSF55874">
    <property type="entry name" value="ATPase domain of HSP90 chaperone/DNA topoisomerase II/histidine kinase"/>
    <property type="match status" value="1"/>
</dbReference>
<evidence type="ECO:0000313" key="12">
    <source>
        <dbReference type="EMBL" id="MBC8629822.1"/>
    </source>
</evidence>
<evidence type="ECO:0000256" key="5">
    <source>
        <dbReference type="ARBA" id="ARBA00022692"/>
    </source>
</evidence>
<dbReference type="InterPro" id="IPR003594">
    <property type="entry name" value="HATPase_dom"/>
</dbReference>
<feature type="transmembrane region" description="Helical" evidence="10">
    <location>
        <begin position="35"/>
        <end position="58"/>
    </location>
</feature>
<evidence type="ECO:0000256" key="2">
    <source>
        <dbReference type="ARBA" id="ARBA00004651"/>
    </source>
</evidence>
<evidence type="ECO:0000256" key="3">
    <source>
        <dbReference type="ARBA" id="ARBA00012438"/>
    </source>
</evidence>
<organism evidence="12 13">
    <name type="scientific">Blautia stercoris</name>
    <dbReference type="NCBI Taxonomy" id="871664"/>
    <lineage>
        <taxon>Bacteria</taxon>
        <taxon>Bacillati</taxon>
        <taxon>Bacillota</taxon>
        <taxon>Clostridia</taxon>
        <taxon>Lachnospirales</taxon>
        <taxon>Lachnospiraceae</taxon>
        <taxon>Blautia</taxon>
    </lineage>
</organism>
<gene>
    <name evidence="12" type="ORF">H8712_14645</name>
</gene>
<dbReference type="Pfam" id="PF02518">
    <property type="entry name" value="HATPase_c"/>
    <property type="match status" value="1"/>
</dbReference>
<evidence type="ECO:0000256" key="4">
    <source>
        <dbReference type="ARBA" id="ARBA00022475"/>
    </source>
</evidence>
<dbReference type="Pfam" id="PF02743">
    <property type="entry name" value="dCache_1"/>
    <property type="match status" value="1"/>
</dbReference>
<accession>A0ABR7PEV6</accession>
<comment type="subcellular location">
    <subcellularLocation>
        <location evidence="2">Cell membrane</location>
        <topology evidence="2">Multi-pass membrane protein</topology>
    </subcellularLocation>
</comment>
<dbReference type="InterPro" id="IPR010559">
    <property type="entry name" value="Sig_transdc_His_kin_internal"/>
</dbReference>
<dbReference type="InterPro" id="IPR033479">
    <property type="entry name" value="dCache_1"/>
</dbReference>